<dbReference type="EMBL" id="KQ241693">
    <property type="protein sequence ID" value="KNC85607.1"/>
    <property type="molecule type" value="Genomic_DNA"/>
</dbReference>
<evidence type="ECO:0000256" key="9">
    <source>
        <dbReference type="PIRSR" id="PIRSR604450-51"/>
    </source>
</evidence>
<dbReference type="Pfam" id="PF14821">
    <property type="entry name" value="Thr_synth_N"/>
    <property type="match status" value="1"/>
</dbReference>
<feature type="transmembrane region" description="Helical" evidence="10">
    <location>
        <begin position="518"/>
        <end position="536"/>
    </location>
</feature>
<sequence>MLYHSTRGGSSGQTFEEVVMRGLSPEGGLYVPDSIPKVTVQQLQEWSQLPFYKLAAAIMKLYIGDEISDEDLLDISRKSYATTFSDGLTTPLKKLDDDRYILELFHGPTFAFKDVALQFLGNLFEYFLKRKAEKGESVKPITVLGATSGDTGSAAIYGLRGKENIDVFILHPKGRVANVQERQMTTVLDSNVHNIAVDGSFDDCQAIVKECFSDKQFNTTYDLAAVNSINWARILAQITYYYSSYFQYLKQNDQMSQILDCSDMQNLPTLTYVVPTGNFGDILAGFYATEMGLPTQLVIATNSNDILHRFVQTAEQEVRAVEPTIAPAMDIQISSNFERYLLHLANNDTAKVAAWMSDFKTKGKMSVSPEEHQKVKDSFMSNNCNELQILTAIKKYHEKYNYIACPHTACGLHAMDEHLNETTDASYKKVLKKGSAAAITLATAHPAKFDVAVHRAIGQDPVFPGPLEACKTMETRCLSSAADKEAIKKLVAKYSSRNPDNQKQSKGWKLISACPVTMATNIGIALGGAFVVYSAFKYFTKK</sequence>
<dbReference type="GO" id="GO:0009088">
    <property type="term" value="P:threonine biosynthetic process"/>
    <property type="evidence" value="ECO:0007669"/>
    <property type="project" value="UniProtKB-UniPathway"/>
</dbReference>
<dbReference type="PROSITE" id="PS00165">
    <property type="entry name" value="DEHYDRATASE_SER_THR"/>
    <property type="match status" value="1"/>
</dbReference>
<protein>
    <recommendedName>
        <fullName evidence="4">threonine synthase</fullName>
        <ecNumber evidence="4">4.2.3.1</ecNumber>
    </recommendedName>
</protein>
<comment type="similarity">
    <text evidence="3">Belongs to the threonine synthase family.</text>
</comment>
<feature type="domain" description="Tryptophan synthase beta chain-like PALP" evidence="11">
    <location>
        <begin position="100"/>
        <end position="340"/>
    </location>
</feature>
<dbReference type="InterPro" id="IPR000634">
    <property type="entry name" value="Ser/Thr_deHydtase_PyrdxlP-BS"/>
</dbReference>
<dbReference type="OrthoDB" id="5203861at2759"/>
<keyword evidence="14" id="KW-1185">Reference proteome</keyword>
<dbReference type="PANTHER" id="PTHR42690">
    <property type="entry name" value="THREONINE SYNTHASE FAMILY MEMBER"/>
    <property type="match status" value="1"/>
</dbReference>
<evidence type="ECO:0000256" key="6">
    <source>
        <dbReference type="ARBA" id="ARBA00022697"/>
    </source>
</evidence>
<feature type="domain" description="Threonine synthase N-terminal" evidence="12">
    <location>
        <begin position="3"/>
        <end position="80"/>
    </location>
</feature>
<accession>A0A0L0G9B7</accession>
<evidence type="ECO:0000256" key="2">
    <source>
        <dbReference type="ARBA" id="ARBA00004979"/>
    </source>
</evidence>
<feature type="modified residue" description="N6-(pyridoxal phosphate)lysine" evidence="9">
    <location>
        <position position="113"/>
    </location>
</feature>
<evidence type="ECO:0000256" key="10">
    <source>
        <dbReference type="SAM" id="Phobius"/>
    </source>
</evidence>
<dbReference type="FunFam" id="3.40.50.1100:FF:000024">
    <property type="entry name" value="Probable threonine synthase"/>
    <property type="match status" value="1"/>
</dbReference>
<evidence type="ECO:0000256" key="8">
    <source>
        <dbReference type="ARBA" id="ARBA00023239"/>
    </source>
</evidence>
<dbReference type="GO" id="GO:0004795">
    <property type="term" value="F:threonine synthase activity"/>
    <property type="evidence" value="ECO:0007669"/>
    <property type="project" value="UniProtKB-EC"/>
</dbReference>
<evidence type="ECO:0000313" key="13">
    <source>
        <dbReference type="EMBL" id="KNC85607.1"/>
    </source>
</evidence>
<evidence type="ECO:0000256" key="7">
    <source>
        <dbReference type="ARBA" id="ARBA00022898"/>
    </source>
</evidence>
<keyword evidence="10" id="KW-0472">Membrane</keyword>
<gene>
    <name evidence="13" type="ORF">SARC_02228</name>
</gene>
<dbReference type="InterPro" id="IPR029144">
    <property type="entry name" value="Thr_synth_N"/>
</dbReference>
<dbReference type="PANTHER" id="PTHR42690:SF1">
    <property type="entry name" value="THREONINE SYNTHASE-LIKE 2"/>
    <property type="match status" value="1"/>
</dbReference>
<keyword evidence="10" id="KW-1133">Transmembrane helix</keyword>
<evidence type="ECO:0000259" key="11">
    <source>
        <dbReference type="Pfam" id="PF00291"/>
    </source>
</evidence>
<dbReference type="GO" id="GO:0030170">
    <property type="term" value="F:pyridoxal phosphate binding"/>
    <property type="evidence" value="ECO:0007669"/>
    <property type="project" value="InterPro"/>
</dbReference>
<dbReference type="STRING" id="667725.A0A0L0G9B7"/>
<keyword evidence="8" id="KW-0456">Lyase</keyword>
<evidence type="ECO:0000256" key="1">
    <source>
        <dbReference type="ARBA" id="ARBA00001933"/>
    </source>
</evidence>
<comment type="pathway">
    <text evidence="2">Amino-acid biosynthesis; L-threonine biosynthesis; L-threonine from L-aspartate: step 5/5.</text>
</comment>
<dbReference type="AlphaFoldDB" id="A0A0L0G9B7"/>
<dbReference type="SUPFAM" id="SSF53686">
    <property type="entry name" value="Tryptophan synthase beta subunit-like PLP-dependent enzymes"/>
    <property type="match status" value="1"/>
</dbReference>
<evidence type="ECO:0000256" key="4">
    <source>
        <dbReference type="ARBA" id="ARBA00013028"/>
    </source>
</evidence>
<comment type="cofactor">
    <cofactor evidence="1 9">
        <name>pyridoxal 5'-phosphate</name>
        <dbReference type="ChEBI" id="CHEBI:597326"/>
    </cofactor>
</comment>
<dbReference type="InterPro" id="IPR001926">
    <property type="entry name" value="TrpB-like_PALP"/>
</dbReference>
<dbReference type="Gene3D" id="3.90.1380.10">
    <property type="entry name" value="Threonine synthase, N-terminal domain"/>
    <property type="match status" value="1"/>
</dbReference>
<dbReference type="eggNOG" id="KOG2616">
    <property type="taxonomic scope" value="Eukaryota"/>
</dbReference>
<dbReference type="RefSeq" id="XP_014159509.1">
    <property type="nucleotide sequence ID" value="XM_014304034.1"/>
</dbReference>
<evidence type="ECO:0000256" key="3">
    <source>
        <dbReference type="ARBA" id="ARBA00005517"/>
    </source>
</evidence>
<dbReference type="UniPathway" id="UPA00050">
    <property type="reaction ID" value="UER00065"/>
</dbReference>
<keyword evidence="6" id="KW-0791">Threonine biosynthesis</keyword>
<name>A0A0L0G9B7_9EUKA</name>
<dbReference type="InterPro" id="IPR051166">
    <property type="entry name" value="Threonine_Synthase"/>
</dbReference>
<dbReference type="GeneID" id="25902732"/>
<evidence type="ECO:0000256" key="5">
    <source>
        <dbReference type="ARBA" id="ARBA00022605"/>
    </source>
</evidence>
<reference evidence="13 14" key="1">
    <citation type="submission" date="2011-02" db="EMBL/GenBank/DDBJ databases">
        <title>The Genome Sequence of Sphaeroforma arctica JP610.</title>
        <authorList>
            <consortium name="The Broad Institute Genome Sequencing Platform"/>
            <person name="Russ C."/>
            <person name="Cuomo C."/>
            <person name="Young S.K."/>
            <person name="Zeng Q."/>
            <person name="Gargeya S."/>
            <person name="Alvarado L."/>
            <person name="Berlin A."/>
            <person name="Chapman S.B."/>
            <person name="Chen Z."/>
            <person name="Freedman E."/>
            <person name="Gellesch M."/>
            <person name="Goldberg J."/>
            <person name="Griggs A."/>
            <person name="Gujja S."/>
            <person name="Heilman E."/>
            <person name="Heiman D."/>
            <person name="Howarth C."/>
            <person name="Mehta T."/>
            <person name="Neiman D."/>
            <person name="Pearson M."/>
            <person name="Roberts A."/>
            <person name="Saif S."/>
            <person name="Shea T."/>
            <person name="Shenoy N."/>
            <person name="Sisk P."/>
            <person name="Stolte C."/>
            <person name="Sykes S."/>
            <person name="White J."/>
            <person name="Yandava C."/>
            <person name="Burger G."/>
            <person name="Gray M.W."/>
            <person name="Holland P.W.H."/>
            <person name="King N."/>
            <person name="Lang F.B.F."/>
            <person name="Roger A.J."/>
            <person name="Ruiz-Trillo I."/>
            <person name="Haas B."/>
            <person name="Nusbaum C."/>
            <person name="Birren B."/>
        </authorList>
    </citation>
    <scope>NUCLEOTIDE SEQUENCE [LARGE SCALE GENOMIC DNA]</scope>
    <source>
        <strain evidence="13 14">JP610</strain>
    </source>
</reference>
<dbReference type="Pfam" id="PF24857">
    <property type="entry name" value="THR4_C"/>
    <property type="match status" value="1"/>
</dbReference>
<dbReference type="InterPro" id="IPR037158">
    <property type="entry name" value="Thr_synth_N_sf"/>
</dbReference>
<dbReference type="NCBIfam" id="TIGR00260">
    <property type="entry name" value="thrC"/>
    <property type="match status" value="1"/>
</dbReference>
<keyword evidence="7 9" id="KW-0663">Pyridoxal phosphate</keyword>
<dbReference type="CDD" id="cd01560">
    <property type="entry name" value="Thr-synth_2"/>
    <property type="match status" value="1"/>
</dbReference>
<dbReference type="InterPro" id="IPR004450">
    <property type="entry name" value="Thr_synthase-like"/>
</dbReference>
<dbReference type="EC" id="4.2.3.1" evidence="4"/>
<dbReference type="Pfam" id="PF00291">
    <property type="entry name" value="PALP"/>
    <property type="match status" value="1"/>
</dbReference>
<keyword evidence="10" id="KW-0812">Transmembrane</keyword>
<dbReference type="InterPro" id="IPR036052">
    <property type="entry name" value="TrpB-like_PALP_sf"/>
</dbReference>
<organism evidence="13 14">
    <name type="scientific">Sphaeroforma arctica JP610</name>
    <dbReference type="NCBI Taxonomy" id="667725"/>
    <lineage>
        <taxon>Eukaryota</taxon>
        <taxon>Ichthyosporea</taxon>
        <taxon>Ichthyophonida</taxon>
        <taxon>Sphaeroforma</taxon>
    </lineage>
</organism>
<dbReference type="Gene3D" id="3.40.50.1100">
    <property type="match status" value="2"/>
</dbReference>
<evidence type="ECO:0000313" key="14">
    <source>
        <dbReference type="Proteomes" id="UP000054560"/>
    </source>
</evidence>
<dbReference type="Proteomes" id="UP000054560">
    <property type="component" value="Unassembled WGS sequence"/>
</dbReference>
<keyword evidence="5" id="KW-0028">Amino-acid biosynthesis</keyword>
<evidence type="ECO:0000259" key="12">
    <source>
        <dbReference type="Pfam" id="PF14821"/>
    </source>
</evidence>
<proteinExistence type="inferred from homology"/>